<keyword evidence="4 11" id="KW-0808">Transferase</keyword>
<evidence type="ECO:0000256" key="5">
    <source>
        <dbReference type="ARBA" id="ARBA00022723"/>
    </source>
</evidence>
<dbReference type="CDD" id="cd07033">
    <property type="entry name" value="TPP_PYR_DXS_TK_like"/>
    <property type="match status" value="1"/>
</dbReference>
<dbReference type="CDD" id="cd02012">
    <property type="entry name" value="TPP_TK"/>
    <property type="match status" value="1"/>
</dbReference>
<dbReference type="GO" id="GO:0004802">
    <property type="term" value="F:transketolase activity"/>
    <property type="evidence" value="ECO:0007669"/>
    <property type="project" value="UniProtKB-EC"/>
</dbReference>
<dbReference type="PROSITE" id="PS00802">
    <property type="entry name" value="TRANSKETOLASE_2"/>
    <property type="match status" value="1"/>
</dbReference>
<keyword evidence="9" id="KW-0812">Transmembrane</keyword>
<dbReference type="Proteomes" id="UP000290942">
    <property type="component" value="Chromosome"/>
</dbReference>
<evidence type="ECO:0000313" key="11">
    <source>
        <dbReference type="EMBL" id="VEU60668.1"/>
    </source>
</evidence>
<dbReference type="Pfam" id="PF02779">
    <property type="entry name" value="Transket_pyr"/>
    <property type="match status" value="1"/>
</dbReference>
<dbReference type="InterPro" id="IPR020826">
    <property type="entry name" value="Transketolase_BS"/>
</dbReference>
<evidence type="ECO:0000256" key="2">
    <source>
        <dbReference type="ARBA" id="ARBA00001964"/>
    </source>
</evidence>
<evidence type="ECO:0000256" key="9">
    <source>
        <dbReference type="SAM" id="Phobius"/>
    </source>
</evidence>
<name>A0A449A8T3_9BACT</name>
<dbReference type="SUPFAM" id="SSF52922">
    <property type="entry name" value="TK C-terminal domain-like"/>
    <property type="match status" value="1"/>
</dbReference>
<dbReference type="InterPro" id="IPR005474">
    <property type="entry name" value="Transketolase_N"/>
</dbReference>
<keyword evidence="6" id="KW-0460">Magnesium</keyword>
<dbReference type="InterPro" id="IPR033247">
    <property type="entry name" value="Transketolase_fam"/>
</dbReference>
<comment type="cofactor">
    <cofactor evidence="1">
        <name>Mg(2+)</name>
        <dbReference type="ChEBI" id="CHEBI:18420"/>
    </cofactor>
</comment>
<evidence type="ECO:0000256" key="3">
    <source>
        <dbReference type="ARBA" id="ARBA00007131"/>
    </source>
</evidence>
<dbReference type="RefSeq" id="WP_129687598.1">
    <property type="nucleotide sequence ID" value="NZ_LR214970.1"/>
</dbReference>
<dbReference type="AlphaFoldDB" id="A0A449A8T3"/>
<keyword evidence="9" id="KW-0472">Membrane</keyword>
<dbReference type="Pfam" id="PF00456">
    <property type="entry name" value="Transketolase_N"/>
    <property type="match status" value="1"/>
</dbReference>
<evidence type="ECO:0000256" key="7">
    <source>
        <dbReference type="ARBA" id="ARBA00023052"/>
    </source>
</evidence>
<evidence type="ECO:0000256" key="4">
    <source>
        <dbReference type="ARBA" id="ARBA00022679"/>
    </source>
</evidence>
<gene>
    <name evidence="11" type="primary">tkt</name>
    <name evidence="11" type="ORF">NCTC10122_00266</name>
</gene>
<evidence type="ECO:0000256" key="6">
    <source>
        <dbReference type="ARBA" id="ARBA00022842"/>
    </source>
</evidence>
<keyword evidence="5" id="KW-0479">Metal-binding</keyword>
<dbReference type="SUPFAM" id="SSF52518">
    <property type="entry name" value="Thiamin diphosphate-binding fold (THDP-binding)"/>
    <property type="match status" value="2"/>
</dbReference>
<evidence type="ECO:0000256" key="8">
    <source>
        <dbReference type="ARBA" id="ARBA00049473"/>
    </source>
</evidence>
<evidence type="ECO:0000259" key="10">
    <source>
        <dbReference type="SMART" id="SM00861"/>
    </source>
</evidence>
<keyword evidence="9" id="KW-1133">Transmembrane helix</keyword>
<dbReference type="Gene3D" id="3.40.50.970">
    <property type="match status" value="2"/>
</dbReference>
<dbReference type="GO" id="GO:0046872">
    <property type="term" value="F:metal ion binding"/>
    <property type="evidence" value="ECO:0007669"/>
    <property type="project" value="UniProtKB-KW"/>
</dbReference>
<dbReference type="Pfam" id="PF22613">
    <property type="entry name" value="Transketolase_C_1"/>
    <property type="match status" value="1"/>
</dbReference>
<feature type="domain" description="Transketolase-like pyrimidine-binding" evidence="10">
    <location>
        <begin position="344"/>
        <end position="510"/>
    </location>
</feature>
<keyword evidence="7" id="KW-0786">Thiamine pyrophosphate</keyword>
<dbReference type="InterPro" id="IPR029061">
    <property type="entry name" value="THDP-binding"/>
</dbReference>
<dbReference type="InterPro" id="IPR005475">
    <property type="entry name" value="Transketolase-like_Pyr-bd"/>
</dbReference>
<evidence type="ECO:0000313" key="12">
    <source>
        <dbReference type="Proteomes" id="UP000290942"/>
    </source>
</evidence>
<organism evidence="11 12">
    <name type="scientific">Mycoplasmopsis bovigenitalium</name>
    <dbReference type="NCBI Taxonomy" id="2112"/>
    <lineage>
        <taxon>Bacteria</taxon>
        <taxon>Bacillati</taxon>
        <taxon>Mycoplasmatota</taxon>
        <taxon>Mycoplasmoidales</taxon>
        <taxon>Metamycoplasmataceae</taxon>
        <taxon>Mycoplasmopsis</taxon>
    </lineage>
</organism>
<dbReference type="GO" id="GO:0005829">
    <property type="term" value="C:cytosol"/>
    <property type="evidence" value="ECO:0007669"/>
    <property type="project" value="TreeGrafter"/>
</dbReference>
<proteinExistence type="inferred from homology"/>
<comment type="similarity">
    <text evidence="3">Belongs to the transketolase family.</text>
</comment>
<dbReference type="EC" id="2.2.1.1" evidence="11"/>
<feature type="transmembrane region" description="Helical" evidence="9">
    <location>
        <begin position="60"/>
        <end position="82"/>
    </location>
</feature>
<dbReference type="SMART" id="SM00861">
    <property type="entry name" value="Transket_pyr"/>
    <property type="match status" value="1"/>
</dbReference>
<accession>A0A449A8T3</accession>
<evidence type="ECO:0000256" key="1">
    <source>
        <dbReference type="ARBA" id="ARBA00001946"/>
    </source>
</evidence>
<dbReference type="InterPro" id="IPR055152">
    <property type="entry name" value="Transketolase-like_C_2"/>
</dbReference>
<comment type="catalytic activity">
    <reaction evidence="8">
        <text>D-sedoheptulose 7-phosphate + D-glyceraldehyde 3-phosphate = aldehydo-D-ribose 5-phosphate + D-xylulose 5-phosphate</text>
        <dbReference type="Rhea" id="RHEA:10508"/>
        <dbReference type="ChEBI" id="CHEBI:57483"/>
        <dbReference type="ChEBI" id="CHEBI:57737"/>
        <dbReference type="ChEBI" id="CHEBI:58273"/>
        <dbReference type="ChEBI" id="CHEBI:59776"/>
        <dbReference type="EC" id="2.2.1.1"/>
    </reaction>
</comment>
<dbReference type="EMBL" id="LR214970">
    <property type="protein sequence ID" value="VEU60668.1"/>
    <property type="molecule type" value="Genomic_DNA"/>
</dbReference>
<dbReference type="PANTHER" id="PTHR43522:SF2">
    <property type="entry name" value="TRANSKETOLASE 1-RELATED"/>
    <property type="match status" value="1"/>
</dbReference>
<reference evidence="11 12" key="1">
    <citation type="submission" date="2019-01" db="EMBL/GenBank/DDBJ databases">
        <authorList>
            <consortium name="Pathogen Informatics"/>
        </authorList>
    </citation>
    <scope>NUCLEOTIDE SEQUENCE [LARGE SCALE GENOMIC DNA]</scope>
    <source>
        <strain evidence="11 12">NCTC10122</strain>
    </source>
</reference>
<comment type="cofactor">
    <cofactor evidence="2">
        <name>thiamine diphosphate</name>
        <dbReference type="ChEBI" id="CHEBI:58937"/>
    </cofactor>
</comment>
<dbReference type="GO" id="GO:0006098">
    <property type="term" value="P:pentose-phosphate shunt"/>
    <property type="evidence" value="ECO:0007669"/>
    <property type="project" value="TreeGrafter"/>
</dbReference>
<dbReference type="Gene3D" id="3.40.50.920">
    <property type="match status" value="1"/>
</dbReference>
<dbReference type="InterPro" id="IPR009014">
    <property type="entry name" value="Transketo_C/PFOR_II"/>
</dbReference>
<dbReference type="PANTHER" id="PTHR43522">
    <property type="entry name" value="TRANSKETOLASE"/>
    <property type="match status" value="1"/>
</dbReference>
<sequence>MNKQDKLIASIRGLVLDSQNATGNGHSGMALGSSGVFATLFTKYLKIWRDNPKWINRDKFVLSAGHACLGFYAITHFIGLLAKNEMKNYRKLNSKTPGHPELEWFDFVDANTGPLGQGIAMALGMAIARDYLAQKFNVNGLKIIDNYVYALHGDGCIQEGVAQEAIQLAGTLKINKLILIHDFNNVQIDTNSNKVNNINLIKWFKAQNWKTIESNDKPKSIEKALKKAKKLQGPVYIQVKTSIGKNTNLENSLKAHAGSYSLSQIQQFKRKMNLENLVPFEYDDEVYKYAQSFWKQKQKEYDSWTKDVEKLADLNIEKYNELSKLINNNYKYDFSEFQFEKNDLSIREYFGQITRFIEKKDNLIIGGSADLKGSTLIGFNKEFNNGGSNISYGVREHLMLALNNGINLASNLRTLAATFLSFADYAKGAIRLASLMKLPVINIFTHDSYGVGEDGPTHQPVEQLAMLRSTPNTLVIRPSNEFESKLAYEYALNKSKVQTCLIASRQAIKSYKHAFDINELKSIHLVKKFTKTSNRKTINILASGSEVELAYEAANKLHIMHKINVNVYSVPVLQWFVKELEQNKHKSLIKFPTLAIEASSDHMWYLIAKYTIFDAILASEFGLSAPADKVFEKFGFNVENVISKAIQLLNIKSK</sequence>
<protein>
    <submittedName>
        <fullName evidence="11">Transketolase</fullName>
        <ecNumber evidence="11">2.2.1.1</ecNumber>
    </submittedName>
</protein>